<dbReference type="CDD" id="cd00093">
    <property type="entry name" value="HTH_XRE"/>
    <property type="match status" value="1"/>
</dbReference>
<dbReference type="Gene3D" id="1.10.260.40">
    <property type="entry name" value="lambda repressor-like DNA-binding domains"/>
    <property type="match status" value="1"/>
</dbReference>
<dbReference type="SUPFAM" id="SSF47413">
    <property type="entry name" value="lambda repressor-like DNA-binding domains"/>
    <property type="match status" value="1"/>
</dbReference>
<dbReference type="Proteomes" id="UP000299290">
    <property type="component" value="Unassembled WGS sequence"/>
</dbReference>
<accession>A0A4D4KKV7</accession>
<dbReference type="EMBL" id="BJHV01000001">
    <property type="protein sequence ID" value="GDY46709.1"/>
    <property type="molecule type" value="Genomic_DNA"/>
</dbReference>
<evidence type="ECO:0000256" key="1">
    <source>
        <dbReference type="SAM" id="MobiDB-lite"/>
    </source>
</evidence>
<dbReference type="AlphaFoldDB" id="A0A4D4KKV7"/>
<evidence type="ECO:0000313" key="4">
    <source>
        <dbReference type="Proteomes" id="UP000299290"/>
    </source>
</evidence>
<feature type="region of interest" description="Disordered" evidence="1">
    <location>
        <begin position="1"/>
        <end position="45"/>
    </location>
</feature>
<keyword evidence="4" id="KW-1185">Reference proteome</keyword>
<proteinExistence type="predicted"/>
<gene>
    <name evidence="3" type="ORF">SANT12839_075910</name>
</gene>
<dbReference type="PROSITE" id="PS50943">
    <property type="entry name" value="HTH_CROC1"/>
    <property type="match status" value="1"/>
</dbReference>
<name>A0A4D4KKV7_9ACTN</name>
<protein>
    <submittedName>
        <fullName evidence="3">Transcriptional regulator</fullName>
    </submittedName>
</protein>
<organism evidence="3 4">
    <name type="scientific">Streptomyces antimycoticus</name>
    <dbReference type="NCBI Taxonomy" id="68175"/>
    <lineage>
        <taxon>Bacteria</taxon>
        <taxon>Bacillati</taxon>
        <taxon>Actinomycetota</taxon>
        <taxon>Actinomycetes</taxon>
        <taxon>Kitasatosporales</taxon>
        <taxon>Streptomycetaceae</taxon>
        <taxon>Streptomyces</taxon>
        <taxon>Streptomyces violaceusniger group</taxon>
    </lineage>
</organism>
<dbReference type="GO" id="GO:0003677">
    <property type="term" value="F:DNA binding"/>
    <property type="evidence" value="ECO:0007669"/>
    <property type="project" value="InterPro"/>
</dbReference>
<dbReference type="Pfam" id="PF19054">
    <property type="entry name" value="DUF5753"/>
    <property type="match status" value="1"/>
</dbReference>
<comment type="caution">
    <text evidence="3">The sequence shown here is derived from an EMBL/GenBank/DDBJ whole genome shotgun (WGS) entry which is preliminary data.</text>
</comment>
<evidence type="ECO:0000259" key="2">
    <source>
        <dbReference type="PROSITE" id="PS50943"/>
    </source>
</evidence>
<feature type="domain" description="HTH cro/C1-type" evidence="2">
    <location>
        <begin position="60"/>
        <end position="95"/>
    </location>
</feature>
<evidence type="ECO:0000313" key="3">
    <source>
        <dbReference type="EMBL" id="GDY46709.1"/>
    </source>
</evidence>
<reference evidence="3 4" key="1">
    <citation type="journal article" date="2020" name="Int. J. Syst. Evol. Microbiol.">
        <title>Reclassification of Streptomyces castelarensis and Streptomyces sporoclivatus as later heterotypic synonyms of Streptomyces antimycoticus.</title>
        <authorList>
            <person name="Komaki H."/>
            <person name="Tamura T."/>
        </authorList>
    </citation>
    <scope>NUCLEOTIDE SEQUENCE [LARGE SCALE GENOMIC DNA]</scope>
    <source>
        <strain evidence="3 4">NBRC 12839</strain>
    </source>
</reference>
<dbReference type="InterPro" id="IPR001387">
    <property type="entry name" value="Cro/C1-type_HTH"/>
</dbReference>
<dbReference type="SMART" id="SM00530">
    <property type="entry name" value="HTH_XRE"/>
    <property type="match status" value="1"/>
</dbReference>
<sequence>MRSPGLNYGTCQVRCPPERKLKTSQRSQSDSGTRRDGPMTFQPRELFPDRSARDLFGAEIRRHREKADMSLRRLSEVLNYSKSHLARIEAAESLPYDDLPAKLDACFGTDGMFARLYALAKNEPFPGKYRRVVEIESRAVVIEQYISGSASGLLQTPKYAESLMRGVHPHAPHAEIEAMVKARIDRQALLDRPKPPRCWFILDEAVLRRPVGGSVAMRDQLASLIRRGTESHVTIQVLPFAVGEHPEMLGGALTLYTVPEGPQVAYEEGSRSGTIIEDREGVAVRRENYDLLRAMALSPRDSEAMIRAVMKDWTHADQPGPEHCRVAQEQLQQW</sequence>
<dbReference type="InterPro" id="IPR043917">
    <property type="entry name" value="DUF5753"/>
</dbReference>
<dbReference type="InterPro" id="IPR010982">
    <property type="entry name" value="Lambda_DNA-bd_dom_sf"/>
</dbReference>
<dbReference type="Pfam" id="PF13560">
    <property type="entry name" value="HTH_31"/>
    <property type="match status" value="1"/>
</dbReference>